<evidence type="ECO:0000256" key="1">
    <source>
        <dbReference type="SAM" id="MobiDB-lite"/>
    </source>
</evidence>
<evidence type="ECO:0000313" key="3">
    <source>
        <dbReference type="Proteomes" id="UP000796761"/>
    </source>
</evidence>
<name>A0A8K1FZL0_9PASS</name>
<sequence>MGNEKPVRGGHLVRPAAVRYSSQFPADASDVAPARTQGGPPEELGCPRPCLHLEIEDSSLGEPPEGGPHIGLPAIATRLCLRLALLRAATFLSELP</sequence>
<dbReference type="Proteomes" id="UP000796761">
    <property type="component" value="Unassembled WGS sequence"/>
</dbReference>
<dbReference type="EMBL" id="SWJQ01001185">
    <property type="protein sequence ID" value="TRZ08984.1"/>
    <property type="molecule type" value="Genomic_DNA"/>
</dbReference>
<accession>A0A8K1FZL0</accession>
<reference evidence="2" key="1">
    <citation type="submission" date="2019-04" db="EMBL/GenBank/DDBJ databases">
        <title>Genome assembly of Zosterops borbonicus 15179.</title>
        <authorList>
            <person name="Leroy T."/>
            <person name="Anselmetti Y."/>
            <person name="Tilak M.-K."/>
            <person name="Nabholz B."/>
        </authorList>
    </citation>
    <scope>NUCLEOTIDE SEQUENCE</scope>
    <source>
        <strain evidence="2">HGM_15179</strain>
        <tissue evidence="2">Muscle</tissue>
    </source>
</reference>
<evidence type="ECO:0000313" key="2">
    <source>
        <dbReference type="EMBL" id="TRZ08984.1"/>
    </source>
</evidence>
<organism evidence="2 3">
    <name type="scientific">Zosterops borbonicus</name>
    <dbReference type="NCBI Taxonomy" id="364589"/>
    <lineage>
        <taxon>Eukaryota</taxon>
        <taxon>Metazoa</taxon>
        <taxon>Chordata</taxon>
        <taxon>Craniata</taxon>
        <taxon>Vertebrata</taxon>
        <taxon>Euteleostomi</taxon>
        <taxon>Archelosauria</taxon>
        <taxon>Archosauria</taxon>
        <taxon>Dinosauria</taxon>
        <taxon>Saurischia</taxon>
        <taxon>Theropoda</taxon>
        <taxon>Coelurosauria</taxon>
        <taxon>Aves</taxon>
        <taxon>Neognathae</taxon>
        <taxon>Neoaves</taxon>
        <taxon>Telluraves</taxon>
        <taxon>Australaves</taxon>
        <taxon>Passeriformes</taxon>
        <taxon>Sylvioidea</taxon>
        <taxon>Zosteropidae</taxon>
        <taxon>Zosterops</taxon>
    </lineage>
</organism>
<feature type="region of interest" description="Disordered" evidence="1">
    <location>
        <begin position="24"/>
        <end position="47"/>
    </location>
</feature>
<comment type="caution">
    <text evidence="2">The sequence shown here is derived from an EMBL/GenBank/DDBJ whole genome shotgun (WGS) entry which is preliminary data.</text>
</comment>
<dbReference type="AlphaFoldDB" id="A0A8K1FZL0"/>
<proteinExistence type="predicted"/>
<protein>
    <submittedName>
        <fullName evidence="2">Uncharacterized protein</fullName>
    </submittedName>
</protein>
<keyword evidence="3" id="KW-1185">Reference proteome</keyword>
<gene>
    <name evidence="2" type="ORF">HGM15179_018120</name>
</gene>